<dbReference type="Gene3D" id="3.30.70.2350">
    <property type="match status" value="1"/>
</dbReference>
<dbReference type="InterPro" id="IPR023662">
    <property type="entry name" value="Rhomboid_protease_GlpG"/>
</dbReference>
<evidence type="ECO:0000256" key="6">
    <source>
        <dbReference type="ARBA" id="ARBA00022825"/>
    </source>
</evidence>
<evidence type="ECO:0000256" key="4">
    <source>
        <dbReference type="ARBA" id="ARBA00022670"/>
    </source>
</evidence>
<dbReference type="GO" id="GO:0005886">
    <property type="term" value="C:plasma membrane"/>
    <property type="evidence" value="ECO:0007669"/>
    <property type="project" value="UniProtKB-SubCell"/>
</dbReference>
<sequence length="295" mass="33334">MVQTAAEIIYLSRIPLFMVRVIAVSNPRLAQAFVDYMATQGITLEVHNTGEAAEIWLADDGRLEQVQHELQQFMIDPLNRRYQAASWQTGTTGTDMPYEHVSYLQIIRSKAGPLTLTVMVLCILVYLLMQVLGDDNVMYWLSWPQNSEQYSQLWRWVSHALLHFSLLHIIFNLLWWWYLGGPMEKRLGAGKLFVLAVVSAFFSGWAQSLFSGALFGGLSGVVYALMGYSWLSGERAPERGLMLPRGLMVFSVLWLVAGYFDILGMSIANAAHVAGLVLGLLMAFWDTRHRASHQQ</sequence>
<dbReference type="EC" id="3.4.21.105" evidence="9"/>
<organism evidence="12 13">
    <name type="scientific">Serratia odorifera DSM 4582</name>
    <dbReference type="NCBI Taxonomy" id="667129"/>
    <lineage>
        <taxon>Bacteria</taxon>
        <taxon>Pseudomonadati</taxon>
        <taxon>Pseudomonadota</taxon>
        <taxon>Gammaproteobacteria</taxon>
        <taxon>Enterobacterales</taxon>
        <taxon>Yersiniaceae</taxon>
        <taxon>Serratia</taxon>
    </lineage>
</organism>
<dbReference type="NCBIfam" id="NF008155">
    <property type="entry name" value="PRK10907.1"/>
    <property type="match status" value="1"/>
</dbReference>
<comment type="caution">
    <text evidence="12">The sequence shown here is derived from an EMBL/GenBank/DDBJ whole genome shotgun (WGS) entry which is preliminary data.</text>
</comment>
<protein>
    <recommendedName>
        <fullName evidence="9">Rhomboid protease GlpG</fullName>
        <ecNumber evidence="9">3.4.21.105</ecNumber>
    </recommendedName>
    <alternativeName>
        <fullName evidence="9">Intramembrane serine protease</fullName>
    </alternativeName>
</protein>
<feature type="transmembrane region" description="Helical" evidence="9">
    <location>
        <begin position="153"/>
        <end position="177"/>
    </location>
</feature>
<dbReference type="STRING" id="667129.HMPREF0758_1057"/>
<dbReference type="InterPro" id="IPR022764">
    <property type="entry name" value="Peptidase_S54_rhomboid_dom"/>
</dbReference>
<feature type="transmembrane region" description="Helical" evidence="9">
    <location>
        <begin position="212"/>
        <end position="231"/>
    </location>
</feature>
<evidence type="ECO:0000256" key="9">
    <source>
        <dbReference type="HAMAP-Rule" id="MF_01594"/>
    </source>
</evidence>
<feature type="transmembrane region" description="Helical" evidence="9">
    <location>
        <begin position="189"/>
        <end position="206"/>
    </location>
</feature>
<keyword evidence="5 9" id="KW-0812">Transmembrane</keyword>
<proteinExistence type="inferred from homology"/>
<feature type="active site" evidence="9">
    <location>
        <position position="272"/>
    </location>
</feature>
<accession>D4DYQ7</accession>
<dbReference type="HAMAP" id="MF_01594">
    <property type="entry name" value="Rhomboid_GlpG"/>
    <property type="match status" value="1"/>
</dbReference>
<evidence type="ECO:0000256" key="8">
    <source>
        <dbReference type="ARBA" id="ARBA00023136"/>
    </source>
</evidence>
<keyword evidence="2 9" id="KW-1003">Cell membrane</keyword>
<dbReference type="Pfam" id="PF01694">
    <property type="entry name" value="Rhomboid"/>
    <property type="match status" value="1"/>
</dbReference>
<dbReference type="Proteomes" id="UP000005723">
    <property type="component" value="Unassembled WGS sequence"/>
</dbReference>
<dbReference type="HOGENOM" id="CLU_058989_0_0_6"/>
<dbReference type="EMBL" id="ADBY01000021">
    <property type="protein sequence ID" value="EFE97229.1"/>
    <property type="molecule type" value="Genomic_DNA"/>
</dbReference>
<dbReference type="Pfam" id="PF12122">
    <property type="entry name" value="Rhomboid_N"/>
    <property type="match status" value="1"/>
</dbReference>
<dbReference type="PANTHER" id="PTHR43066">
    <property type="entry name" value="RHOMBOID-RELATED PROTEIN"/>
    <property type="match status" value="1"/>
</dbReference>
<dbReference type="NCBIfam" id="TIGR04239">
    <property type="entry name" value="rhombo_GlpG"/>
    <property type="match status" value="1"/>
</dbReference>
<name>D4DYQ7_SEROD</name>
<reference evidence="12 13" key="1">
    <citation type="submission" date="2010-01" db="EMBL/GenBank/DDBJ databases">
        <authorList>
            <person name="Muzny D."/>
            <person name="Qin X."/>
            <person name="Deng J."/>
            <person name="Jiang H."/>
            <person name="Liu Y."/>
            <person name="Qu J."/>
            <person name="Song X.-Z."/>
            <person name="Zhang L."/>
            <person name="Thornton R."/>
            <person name="Coyle M."/>
            <person name="Francisco L."/>
            <person name="Jackson L."/>
            <person name="Javaid M."/>
            <person name="Korchina V."/>
            <person name="Kovar C."/>
            <person name="Mata R."/>
            <person name="Mathew T."/>
            <person name="Ngo R."/>
            <person name="Nguyen L."/>
            <person name="Nguyen N."/>
            <person name="Okwuonu G."/>
            <person name="Ongeri F."/>
            <person name="Pham C."/>
            <person name="Simmons D."/>
            <person name="Wilczek-Boney K."/>
            <person name="Hale W."/>
            <person name="Jakkamsetti A."/>
            <person name="Pham P."/>
            <person name="Ruth R."/>
            <person name="San Lucas F."/>
            <person name="Warren J."/>
            <person name="Zhang J."/>
            <person name="Zhao Z."/>
            <person name="Zhou C."/>
            <person name="Zhu D."/>
            <person name="Lee S."/>
            <person name="Bess C."/>
            <person name="Blankenburg K."/>
            <person name="Forbes L."/>
            <person name="Fu Q."/>
            <person name="Gubbala S."/>
            <person name="Hirani K."/>
            <person name="Jayaseelan J.C."/>
            <person name="Lara F."/>
            <person name="Munidasa M."/>
            <person name="Palculict T."/>
            <person name="Patil S."/>
            <person name="Pu L.-L."/>
            <person name="Saada N."/>
            <person name="Tang L."/>
            <person name="Weissenberger G."/>
            <person name="Zhu Y."/>
            <person name="Hemphill L."/>
            <person name="Shang Y."/>
            <person name="Youmans B."/>
            <person name="Ayvaz T."/>
            <person name="Ross M."/>
            <person name="Santibanez J."/>
            <person name="Aqrawi P."/>
            <person name="Gross S."/>
            <person name="Joshi V."/>
            <person name="Fowler G."/>
            <person name="Nazareth L."/>
            <person name="Reid J."/>
            <person name="Worley K."/>
            <person name="Petrosino J."/>
            <person name="Highlander S."/>
            <person name="Gibbs R."/>
        </authorList>
    </citation>
    <scope>NUCLEOTIDE SEQUENCE [LARGE SCALE GENOMIC DNA]</scope>
    <source>
        <strain evidence="12 13">DSM 4582</strain>
    </source>
</reference>
<feature type="transmembrane region" description="Helical" evidence="9">
    <location>
        <begin position="114"/>
        <end position="133"/>
    </location>
</feature>
<dbReference type="InterPro" id="IPR035952">
    <property type="entry name" value="Rhomboid-like_sf"/>
</dbReference>
<evidence type="ECO:0000256" key="2">
    <source>
        <dbReference type="ARBA" id="ARBA00022475"/>
    </source>
</evidence>
<feature type="transmembrane region" description="Helical" evidence="9">
    <location>
        <begin position="243"/>
        <end position="260"/>
    </location>
</feature>
<keyword evidence="9 12" id="KW-0378">Hydrolase</keyword>
<dbReference type="Gene3D" id="1.20.1540.10">
    <property type="entry name" value="Rhomboid-like"/>
    <property type="match status" value="1"/>
</dbReference>
<keyword evidence="8 9" id="KW-0472">Membrane</keyword>
<evidence type="ECO:0000313" key="12">
    <source>
        <dbReference type="EMBL" id="EFE97229.1"/>
    </source>
</evidence>
<feature type="domain" description="Peptidase S54 rhomboid" evidence="10">
    <location>
        <begin position="151"/>
        <end position="285"/>
    </location>
</feature>
<feature type="active site" description="Nucleophile" evidence="9">
    <location>
        <position position="219"/>
    </location>
</feature>
<evidence type="ECO:0000256" key="7">
    <source>
        <dbReference type="ARBA" id="ARBA00022989"/>
    </source>
</evidence>
<dbReference type="AlphaFoldDB" id="D4DYQ7"/>
<comment type="subcellular location">
    <subcellularLocation>
        <location evidence="9">Cell membrane</location>
        <topology evidence="9">Multi-pass membrane protein</topology>
    </subcellularLocation>
    <subcellularLocation>
        <location evidence="1">Membrane</location>
        <topology evidence="1">Multi-pass membrane protein</topology>
    </subcellularLocation>
</comment>
<evidence type="ECO:0000259" key="11">
    <source>
        <dbReference type="Pfam" id="PF12122"/>
    </source>
</evidence>
<gene>
    <name evidence="9" type="primary">glpG</name>
    <name evidence="12" type="ORF">HMPREF0758_1057</name>
</gene>
<comment type="catalytic activity">
    <reaction evidence="9">
        <text>Cleaves type-1 transmembrane domains using a catalytic dyad composed of serine and histidine that are contributed by different transmembrane domains.</text>
        <dbReference type="EC" id="3.4.21.105"/>
    </reaction>
</comment>
<dbReference type="InterPro" id="IPR038236">
    <property type="entry name" value="GlpG_N_sf"/>
</dbReference>
<evidence type="ECO:0000256" key="5">
    <source>
        <dbReference type="ARBA" id="ARBA00022692"/>
    </source>
</evidence>
<keyword evidence="3" id="KW-0997">Cell inner membrane</keyword>
<keyword evidence="6 9" id="KW-0720">Serine protease</keyword>
<keyword evidence="4 9" id="KW-0645">Protease</keyword>
<comment type="similarity">
    <text evidence="9">Belongs to the peptidase S54 family.</text>
</comment>
<dbReference type="GO" id="GO:0006508">
    <property type="term" value="P:proteolysis"/>
    <property type="evidence" value="ECO:0007669"/>
    <property type="project" value="UniProtKB-UniRule"/>
</dbReference>
<dbReference type="InterPro" id="IPR022732">
    <property type="entry name" value="Peptidase_S54_GlpG_N"/>
</dbReference>
<feature type="domain" description="Peptidase S54 GlpG peptidase N-terminal" evidence="11">
    <location>
        <begin position="18"/>
        <end position="100"/>
    </location>
</feature>
<dbReference type="GO" id="GO:0004252">
    <property type="term" value="F:serine-type endopeptidase activity"/>
    <property type="evidence" value="ECO:0007669"/>
    <property type="project" value="UniProtKB-UniRule"/>
</dbReference>
<comment type="function">
    <text evidence="9">Rhomboid-type serine protease that catalyzes intramembrane proteolysis.</text>
</comment>
<evidence type="ECO:0000256" key="3">
    <source>
        <dbReference type="ARBA" id="ARBA00022519"/>
    </source>
</evidence>
<evidence type="ECO:0000259" key="10">
    <source>
        <dbReference type="Pfam" id="PF01694"/>
    </source>
</evidence>
<feature type="transmembrane region" description="Helical" evidence="9">
    <location>
        <begin position="266"/>
        <end position="285"/>
    </location>
</feature>
<dbReference type="PANTHER" id="PTHR43066:SF26">
    <property type="entry name" value="RHOMBOID PROTEASE GLPG"/>
    <property type="match status" value="1"/>
</dbReference>
<evidence type="ECO:0000256" key="1">
    <source>
        <dbReference type="ARBA" id="ARBA00004141"/>
    </source>
</evidence>
<evidence type="ECO:0000313" key="13">
    <source>
        <dbReference type="Proteomes" id="UP000005723"/>
    </source>
</evidence>
<keyword evidence="7 9" id="KW-1133">Transmembrane helix</keyword>
<dbReference type="SUPFAM" id="SSF144091">
    <property type="entry name" value="Rhomboid-like"/>
    <property type="match status" value="1"/>
</dbReference>
<keyword evidence="13" id="KW-1185">Reference proteome</keyword>